<evidence type="ECO:0000313" key="2">
    <source>
        <dbReference type="EMBL" id="CAG9861214.1"/>
    </source>
</evidence>
<feature type="compositionally biased region" description="Low complexity" evidence="1">
    <location>
        <begin position="9"/>
        <end position="32"/>
    </location>
</feature>
<accession>A0A9N9TR81</accession>
<evidence type="ECO:0000313" key="3">
    <source>
        <dbReference type="Proteomes" id="UP001153712"/>
    </source>
</evidence>
<gene>
    <name evidence="2" type="ORF">PHYEVI_LOCUS7557</name>
</gene>
<keyword evidence="3" id="KW-1185">Reference proteome</keyword>
<feature type="region of interest" description="Disordered" evidence="1">
    <location>
        <begin position="1"/>
        <end position="44"/>
    </location>
</feature>
<name>A0A9N9TR81_PHYSR</name>
<reference evidence="2" key="1">
    <citation type="submission" date="2022-01" db="EMBL/GenBank/DDBJ databases">
        <authorList>
            <person name="King R."/>
        </authorList>
    </citation>
    <scope>NUCLEOTIDE SEQUENCE</scope>
</reference>
<dbReference type="AlphaFoldDB" id="A0A9N9TR81"/>
<dbReference type="EMBL" id="OU900097">
    <property type="protein sequence ID" value="CAG9861214.1"/>
    <property type="molecule type" value="Genomic_DNA"/>
</dbReference>
<proteinExistence type="predicted"/>
<dbReference type="OrthoDB" id="6497308at2759"/>
<dbReference type="Proteomes" id="UP001153712">
    <property type="component" value="Chromosome 4"/>
</dbReference>
<evidence type="ECO:0000256" key="1">
    <source>
        <dbReference type="SAM" id="MobiDB-lite"/>
    </source>
</evidence>
<sequence length="461" mass="51960">MEVKEERSSSTSTSTSTSTLASATTSSTAIASLGSKTGKSPRRITDDDSLKGRFGWAQIMTHDLPYLFRSDSKYVCYKMLEIRICAKLFAGYYKQLVSCANVKYAQVTQAEAGLLNDINSNHCNFQFGKEKYSTEDILLKLNDAGQLCAFLHACYLRIENIKEYDISNRCGFIRINKESVVPYVVLGGQKCVPLFYFEGEISYLKKFTLRAEGWDFAYLKFCCKIQGIRNDLILGSYCPVVSITHLTNHFPPDTVFEEYWPGRSAGDKFKQKSDAPVSLNSLYNMAVNAITVPEANVHHYKSPPRKRLAVLPKFIKVAKEPIAAGNPPSSSSTLVAVSHEYSSSSYSVYKMQYVMVHDKIVICINMKPNDINDRWVPVVDLSTDFFFGIPVSVCEQVIDVLGIDIYKANTAQMRILKTTGRYSTNEVLSMVKIDKIMQFLPQLTYMIKNIIYKSQSIKSKQ</sequence>
<organism evidence="2 3">
    <name type="scientific">Phyllotreta striolata</name>
    <name type="common">Striped flea beetle</name>
    <name type="synonym">Crioceris striolata</name>
    <dbReference type="NCBI Taxonomy" id="444603"/>
    <lineage>
        <taxon>Eukaryota</taxon>
        <taxon>Metazoa</taxon>
        <taxon>Ecdysozoa</taxon>
        <taxon>Arthropoda</taxon>
        <taxon>Hexapoda</taxon>
        <taxon>Insecta</taxon>
        <taxon>Pterygota</taxon>
        <taxon>Neoptera</taxon>
        <taxon>Endopterygota</taxon>
        <taxon>Coleoptera</taxon>
        <taxon>Polyphaga</taxon>
        <taxon>Cucujiformia</taxon>
        <taxon>Chrysomeloidea</taxon>
        <taxon>Chrysomelidae</taxon>
        <taxon>Galerucinae</taxon>
        <taxon>Alticini</taxon>
        <taxon>Phyllotreta</taxon>
    </lineage>
</organism>
<protein>
    <submittedName>
        <fullName evidence="2">Uncharacterized protein</fullName>
    </submittedName>
</protein>